<protein>
    <recommendedName>
        <fullName evidence="5">DUF4398 domain-containing protein</fullName>
    </recommendedName>
</protein>
<dbReference type="OrthoDB" id="9914085at2"/>
<name>A0A547P7R2_9SPHN</name>
<feature type="compositionally biased region" description="Polar residues" evidence="1">
    <location>
        <begin position="168"/>
        <end position="184"/>
    </location>
</feature>
<comment type="caution">
    <text evidence="3">The sequence shown here is derived from an EMBL/GenBank/DDBJ whole genome shotgun (WGS) entry which is preliminary data.</text>
</comment>
<reference evidence="3 4" key="1">
    <citation type="submission" date="2019-06" db="EMBL/GenBank/DDBJ databases">
        <title>Erythrobacter insulae sp. nov., isolated from a tidal flat.</title>
        <authorList>
            <person name="Yoon J.-H."/>
        </authorList>
    </citation>
    <scope>NUCLEOTIDE SEQUENCE [LARGE SCALE GENOMIC DNA]</scope>
    <source>
        <strain evidence="3 4">JBTF-M21</strain>
    </source>
</reference>
<dbReference type="RefSeq" id="WP_142789405.1">
    <property type="nucleotide sequence ID" value="NZ_VHJK01000002.1"/>
</dbReference>
<proteinExistence type="predicted"/>
<feature type="region of interest" description="Disordered" evidence="1">
    <location>
        <begin position="144"/>
        <end position="184"/>
    </location>
</feature>
<dbReference type="AlphaFoldDB" id="A0A547P7R2"/>
<evidence type="ECO:0000256" key="1">
    <source>
        <dbReference type="SAM" id="MobiDB-lite"/>
    </source>
</evidence>
<sequence length="283" mass="31052">MQILLRLAAAIAITGIVAAAPVEPVSAQKFKGAGKVKTPKKPQSFKAAKAITKNFKQRGKTAYNNLKATYRSEARNRQVMEQARSNYFNARDNFRANRSQANQNAMNQAYGAYAQRKVQHDNALNAWRSAKTEVRALRDIQNSALNAANPRPSGAASPRPAPRGQPQINPQRRVANQRQGASMVQNPRQIFQQGNRMAVRDPQATLAQPIGNAANFPTAALGNNPPQQLGNINLNQNPYTPVSNSIFRTEGYTLPPPPANAGQQTFDAPRILQNGYEDFRSPL</sequence>
<feature type="compositionally biased region" description="Low complexity" evidence="1">
    <location>
        <begin position="146"/>
        <end position="167"/>
    </location>
</feature>
<organism evidence="3 4">
    <name type="scientific">Erythrobacter insulae</name>
    <dbReference type="NCBI Taxonomy" id="2584124"/>
    <lineage>
        <taxon>Bacteria</taxon>
        <taxon>Pseudomonadati</taxon>
        <taxon>Pseudomonadota</taxon>
        <taxon>Alphaproteobacteria</taxon>
        <taxon>Sphingomonadales</taxon>
        <taxon>Erythrobacteraceae</taxon>
        <taxon>Erythrobacter/Porphyrobacter group</taxon>
        <taxon>Erythrobacter</taxon>
    </lineage>
</organism>
<accession>A0A547P7R2</accession>
<evidence type="ECO:0000313" key="4">
    <source>
        <dbReference type="Proteomes" id="UP000316343"/>
    </source>
</evidence>
<keyword evidence="2" id="KW-0732">Signal</keyword>
<dbReference type="Proteomes" id="UP000316343">
    <property type="component" value="Unassembled WGS sequence"/>
</dbReference>
<keyword evidence="4" id="KW-1185">Reference proteome</keyword>
<evidence type="ECO:0000313" key="3">
    <source>
        <dbReference type="EMBL" id="TRD10094.1"/>
    </source>
</evidence>
<dbReference type="EMBL" id="VHJK01000002">
    <property type="protein sequence ID" value="TRD10094.1"/>
    <property type="molecule type" value="Genomic_DNA"/>
</dbReference>
<evidence type="ECO:0008006" key="5">
    <source>
        <dbReference type="Google" id="ProtNLM"/>
    </source>
</evidence>
<evidence type="ECO:0000256" key="2">
    <source>
        <dbReference type="SAM" id="SignalP"/>
    </source>
</evidence>
<feature type="signal peptide" evidence="2">
    <location>
        <begin position="1"/>
        <end position="19"/>
    </location>
</feature>
<feature type="chain" id="PRO_5021704516" description="DUF4398 domain-containing protein" evidence="2">
    <location>
        <begin position="20"/>
        <end position="283"/>
    </location>
</feature>
<gene>
    <name evidence="3" type="ORF">FGU71_13990</name>
</gene>